<dbReference type="CDD" id="cd18809">
    <property type="entry name" value="SF1_C_RecD"/>
    <property type="match status" value="1"/>
</dbReference>
<dbReference type="InterPro" id="IPR014129">
    <property type="entry name" value="Conjug_relaxase_TraI"/>
</dbReference>
<dbReference type="GO" id="GO:0016818">
    <property type="term" value="F:hydrolase activity, acting on acid anhydrides, in phosphorus-containing anhydrides"/>
    <property type="evidence" value="ECO:0007669"/>
    <property type="project" value="InterPro"/>
</dbReference>
<feature type="domain" description="TrwC relaxase" evidence="3">
    <location>
        <begin position="10"/>
        <end position="283"/>
    </location>
</feature>
<dbReference type="SUPFAM" id="SSF52540">
    <property type="entry name" value="P-loop containing nucleoside triphosphate hydrolases"/>
    <property type="match status" value="2"/>
</dbReference>
<dbReference type="RefSeq" id="WP_142816483.1">
    <property type="nucleotide sequence ID" value="NZ_CP033894.1"/>
</dbReference>
<dbReference type="Pfam" id="PF18340">
    <property type="entry name" value="TraI_2B"/>
    <property type="match status" value="1"/>
</dbReference>
<gene>
    <name evidence="7" type="primary">traI</name>
    <name evidence="7" type="ORF">EGO53_27715</name>
</gene>
<evidence type="ECO:0000313" key="7">
    <source>
        <dbReference type="EMBL" id="QDL35598.1"/>
    </source>
</evidence>
<dbReference type="InterPro" id="IPR027417">
    <property type="entry name" value="P-loop_NTPase"/>
</dbReference>
<feature type="domain" description="TraI N-terminal subdomain" evidence="4">
    <location>
        <begin position="580"/>
        <end position="632"/>
    </location>
</feature>
<name>A0A515D5B7_SERLI</name>
<dbReference type="Gene3D" id="2.30.30.940">
    <property type="match status" value="1"/>
</dbReference>
<dbReference type="Pfam" id="PF07057">
    <property type="entry name" value="TraI_C"/>
    <property type="match status" value="1"/>
</dbReference>
<dbReference type="Pfam" id="PF08751">
    <property type="entry name" value="TrwC"/>
    <property type="match status" value="1"/>
</dbReference>
<evidence type="ECO:0000259" key="5">
    <source>
        <dbReference type="Pfam" id="PF18340"/>
    </source>
</evidence>
<evidence type="ECO:0000259" key="3">
    <source>
        <dbReference type="Pfam" id="PF08751"/>
    </source>
</evidence>
<proteinExistence type="predicted"/>
<dbReference type="EMBL" id="CP033894">
    <property type="protein sequence ID" value="QDL35598.1"/>
    <property type="molecule type" value="Genomic_DNA"/>
</dbReference>
<feature type="region of interest" description="Disordered" evidence="1">
    <location>
        <begin position="1734"/>
        <end position="1768"/>
    </location>
</feature>
<geneLocation type="plasmid" evidence="7 8">
    <name>p1-159</name>
</geneLocation>
<dbReference type="InterPro" id="IPR040668">
    <property type="entry name" value="TraI_2B"/>
</dbReference>
<evidence type="ECO:0000259" key="2">
    <source>
        <dbReference type="Pfam" id="PF07057"/>
    </source>
</evidence>
<protein>
    <submittedName>
        <fullName evidence="7">Conjugative transfer relaxase/helicase TraI</fullName>
    </submittedName>
</protein>
<dbReference type="InterPro" id="IPR014862">
    <property type="entry name" value="TrwC"/>
</dbReference>
<dbReference type="NCBIfam" id="NF041492">
    <property type="entry name" value="MobF"/>
    <property type="match status" value="1"/>
</dbReference>
<dbReference type="GO" id="GO:0005524">
    <property type="term" value="F:ATP binding"/>
    <property type="evidence" value="ECO:0007669"/>
    <property type="project" value="InterPro"/>
</dbReference>
<evidence type="ECO:0000313" key="8">
    <source>
        <dbReference type="Proteomes" id="UP000317572"/>
    </source>
</evidence>
<accession>A0A515D5B7</accession>
<feature type="region of interest" description="Disordered" evidence="1">
    <location>
        <begin position="968"/>
        <end position="996"/>
    </location>
</feature>
<dbReference type="InterPro" id="IPR014059">
    <property type="entry name" value="TraI/TrwC_relax"/>
</dbReference>
<keyword evidence="7" id="KW-0067">ATP-binding</keyword>
<dbReference type="InterPro" id="IPR040987">
    <property type="entry name" value="TraI_N"/>
</dbReference>
<dbReference type="GO" id="GO:0003677">
    <property type="term" value="F:DNA binding"/>
    <property type="evidence" value="ECO:0007669"/>
    <property type="project" value="InterPro"/>
</dbReference>
<dbReference type="Pfam" id="PF22232">
    <property type="entry name" value="TraI_hel_assoc_N"/>
    <property type="match status" value="1"/>
</dbReference>
<feature type="compositionally biased region" description="Basic and acidic residues" evidence="1">
    <location>
        <begin position="1742"/>
        <end position="1768"/>
    </location>
</feature>
<evidence type="ECO:0000256" key="1">
    <source>
        <dbReference type="SAM" id="MobiDB-lite"/>
    </source>
</evidence>
<feature type="domain" description="TraI 2B/2B-like" evidence="5">
    <location>
        <begin position="638"/>
        <end position="716"/>
    </location>
</feature>
<dbReference type="NCBIfam" id="TIGR02686">
    <property type="entry name" value="relax_trwC"/>
    <property type="match status" value="1"/>
</dbReference>
<reference evidence="7 8" key="1">
    <citation type="submission" date="2018-11" db="EMBL/GenBank/DDBJ databases">
        <title>The first complete genome of Serratia liquefaciens isolated from metalophyte plant revel distinctness adaptive mechanisms in an extreme habitat.</title>
        <authorList>
            <person name="Caneschi W.L."/>
            <person name="Sanchez A.B."/>
            <person name="Felestrino E.B."/>
            <person name="Assis R.A.B."/>
            <person name="Lemes C.G.C."/>
            <person name="Cordeiro I.F."/>
            <person name="Fonseca N.P."/>
            <person name="Villa M."/>
            <person name="Vieira I.T."/>
            <person name="Moraes L.A."/>
            <person name="Kamino L.H.Y."/>
            <person name="do Carmo F."/>
            <person name="Garcia C.M."/>
            <person name="Almeida N.F."/>
            <person name="Silva R.S."/>
            <person name="Ferro J.A."/>
            <person name="Ferro M.I.T."/>
            <person name="Varani A.M."/>
            <person name="Ferreira R.M."/>
            <person name="dos Santos V.L."/>
            <person name="Silva U.C."/>
            <person name="Setubal J.C."/>
            <person name="Moreira L.M."/>
        </authorList>
    </citation>
    <scope>NUCLEOTIDE SEQUENCE [LARGE SCALE GENOMIC DNA]</scope>
    <source>
        <strain evidence="7 8">FG3</strain>
        <plasmid evidence="7 8">p1-159</plasmid>
    </source>
</reference>
<dbReference type="InterPro" id="IPR054558">
    <property type="entry name" value="TraI_hel_assoc_DBD_N"/>
</dbReference>
<keyword evidence="7" id="KW-0547">Nucleotide-binding</keyword>
<feature type="compositionally biased region" description="Basic and acidic residues" evidence="1">
    <location>
        <begin position="977"/>
        <end position="990"/>
    </location>
</feature>
<feature type="domain" description="DNA helicase TraI type C-terminal" evidence="2">
    <location>
        <begin position="1469"/>
        <end position="1625"/>
    </location>
</feature>
<dbReference type="NCBIfam" id="TIGR02760">
    <property type="entry name" value="TraI_TIGR"/>
    <property type="match status" value="1"/>
</dbReference>
<organism evidence="7 8">
    <name type="scientific">Serratia liquefaciens</name>
    <dbReference type="NCBI Taxonomy" id="614"/>
    <lineage>
        <taxon>Bacteria</taxon>
        <taxon>Pseudomonadati</taxon>
        <taxon>Pseudomonadota</taxon>
        <taxon>Gammaproteobacteria</taxon>
        <taxon>Enterobacterales</taxon>
        <taxon>Yersiniaceae</taxon>
        <taxon>Serratia</taxon>
    </lineage>
</organism>
<dbReference type="CDD" id="cd17933">
    <property type="entry name" value="DEXSc_RecD-like"/>
    <property type="match status" value="1"/>
</dbReference>
<dbReference type="SUPFAM" id="SSF55464">
    <property type="entry name" value="Origin of replication-binding domain, RBD-like"/>
    <property type="match status" value="1"/>
</dbReference>
<dbReference type="Pfam" id="PF18272">
    <property type="entry name" value="ssDNA_TraI_N"/>
    <property type="match status" value="1"/>
</dbReference>
<sequence length="1768" mass="190136">MMSIGQVGPAGKAGDYYTHQDNYYVLGSMDERWVGQGAEALGLSGKVDVKDFVAVLEGKLPDGSDLTRMVGGENKHRPGYDLTFSAPKGISVLAMLGGDKRLIAAHNHAVEVAVREVEKLASTRSMTEGVSETKLTGNLVVALFNHDTSRDLDPQLHTHAVVANVTQHDGKWQTLSSDTVGKTGFIENVYANQVAIGQIYRHVFRQDVEAMGYKTKTVGPHGMWEPDNMDSVIDVFSKRSHAIDAAAGPDASLKSRDMATLDTRKAKVASDPAELAVVLMQEMKATGFNIQAYMAEAQSRTMVTPSPTPLEAGGDALVDQAVGQAISALSDRQVNFTHNQVANKAISYLSGEPGMLDAVRDGIDRAIEREQLIPLDKEKGVFTSDIHLLDELSVAQLSRTHLDESAVVIGAPKSDPRTGSHPAYSDAVQQLAQHAPAMAVLSGIGGASVNRSRVAEVVELAREQGRDATVLTVDRQSQQYLQQSVHLDESRVVTRAALGSEALFAPNSTLVVDQAEKLTLKETVALLDGAVRNNVQLVLMDTEKRKGTGNALTVMKEAGVPRYQFSGRQAVPAEVVSEPDKAQRFGQLAKGVAQALVEDRPAVAQVNGPADQRMLTAMIRDELKDTGLLGREETHVATLTPVWLDSKNRVAIDTYREGMVMERWDAESRQRERFVIDRVGTQTRNLVLRNAEGEKHTLAVKAVDKDWSLFRAGTMGVADGERLRVLGQEGRGKDALKAGTALTVVRASAGELQVRVAGEPDATQKPADRALAVGSDVFSAVKVAPAYVESLGASVSSTAAVYAAVKKNELNSATLSGIARSGGHITLYSALDARKTQEKVAQHPAYRLAGEQVKQLAGIDSLDDAIAGQKSSLFTPAQQAIHLAIPTLEGDSVAFGQAKLLAGSLDFAAEGVSIDSIQKEIDAQVKRGELLKVDVAHGVGADLLVSRASFEAEKSIIRLIADGKDSLPPLVTTSSKTHNEDGPGQREGKEAPNLTQGQRQAVDLILTTTDRFVAIQGYAGVGKTTQFKAVLEGIAQIPENERPRVVGLAPTHRAVGEMQAAGVDAQTLASFLHDEGLKVAGGEKPDYRNTLFVVDESSMVGNSDMARAYALIAEGNGRAVMSGDEAQLEAIAPGAPFRLAQGRSAIDMAVMKEIVRQTPELKPAVYKMIDNDVPGALDVVRSVAPANVPRQADAWVPTQSVVEYPAKGPDDIHAAIVSDYLGRTEAARRDTLIITHLNADRHIINAGIHGERKAAGELKGESVTLPILETANIRDGELRKLETWARNRDAVVLLDNTYYRMAGIDSQSRTVSLQDSEGNTRQYSPASAVREGVTLYNSRTIEVSVGDRMRFSKSDVERGHVANSAWTVEAIKGDMVTLFDGQQTRIVNPREQQEDRHVDLAYAITAHGAQGASERFAITLEGVEGGREPLVNRASAYVALSRAKEHVQVYTDNEAGWLNAIGKAKVRTTAHDAVLGMAPGSQKAAADLYGKAVSLSDNALGRAVLRGSQLTGDTLAHYVSPGKKYPQPHAMLPMYDANGKAAGAWLAPLADTQGKSVGGLPTQGRVLGNDSAQFLALQGSRNNETRLAGTMQDGIRLAARYPDSGVVVRLQGDDVPFNPQAMTGGRVWVNDETLKATARESGAADSVIKLPESPEERLQRELQTQAEKLGREPNAPDPQRLAGLNDEQLRALLARGELRAEDVKERLPEAFMREVTGQDAALLRDAAVRQVAREQVSTRSRLQQDEQNLVRDTHPERELNKEKTLGGD</sequence>
<feature type="domain" description="TraI helicase-associated ssDBD N-terminal" evidence="6">
    <location>
        <begin position="443"/>
        <end position="541"/>
    </location>
</feature>
<evidence type="ECO:0000259" key="6">
    <source>
        <dbReference type="Pfam" id="PF22232"/>
    </source>
</evidence>
<keyword evidence="7" id="KW-0347">Helicase</keyword>
<dbReference type="Gene3D" id="3.40.50.300">
    <property type="entry name" value="P-loop containing nucleotide triphosphate hydrolases"/>
    <property type="match status" value="2"/>
</dbReference>
<dbReference type="NCBIfam" id="NF010263">
    <property type="entry name" value="PRK13709.1"/>
    <property type="match status" value="1"/>
</dbReference>
<keyword evidence="7" id="KW-0378">Hydrolase</keyword>
<evidence type="ECO:0000259" key="4">
    <source>
        <dbReference type="Pfam" id="PF18272"/>
    </source>
</evidence>
<keyword evidence="7" id="KW-0614">Plasmid</keyword>
<dbReference type="InterPro" id="IPR009767">
    <property type="entry name" value="DNA_helicase_TraI_C"/>
</dbReference>
<dbReference type="GO" id="GO:0003678">
    <property type="term" value="F:DNA helicase activity"/>
    <property type="evidence" value="ECO:0007669"/>
    <property type="project" value="InterPro"/>
</dbReference>
<dbReference type="Pfam" id="PF13604">
    <property type="entry name" value="AAA_30"/>
    <property type="match status" value="1"/>
</dbReference>
<dbReference type="Proteomes" id="UP000317572">
    <property type="component" value="Plasmid p1-159"/>
</dbReference>